<keyword evidence="7 11" id="KW-0472">Membrane</keyword>
<comment type="similarity">
    <text evidence="2">Belongs to the malectin family.</text>
</comment>
<accession>A0A834XP15</accession>
<name>A0A834XP15_APHGI</name>
<dbReference type="Pfam" id="PF11721">
    <property type="entry name" value="Malectin"/>
    <property type="match status" value="1"/>
</dbReference>
<dbReference type="GO" id="GO:0005789">
    <property type="term" value="C:endoplasmic reticulum membrane"/>
    <property type="evidence" value="ECO:0007669"/>
    <property type="project" value="UniProtKB-SubCell"/>
</dbReference>
<sequence>MKKNMKWNIWTCSILLAINLLGIDKAECLEVVYAINAGGDTFIDSHGIKYMRDPLMDKVGTSSDYGKQLIIDRVHPMDQVLYQTERYHHSTFGYDIPVTEDGDYVMILKFCEVYFNSANMKVFDVVLNGDHTVVTELDIFDKVGRGRSHDEYVSFTVLNGKLFYNDADSEILGGKIRVEFIKGHRDNPKINAIAVIKGSIDDVPQLDPIVQEPEEYSDLTEEEEEVPVKSRHTSGPRTPDPYSIDDSSIMIPVFVAIGAFIPLLFCLCKL</sequence>
<dbReference type="Proteomes" id="UP000639338">
    <property type="component" value="Unassembled WGS sequence"/>
</dbReference>
<evidence type="ECO:0000256" key="6">
    <source>
        <dbReference type="ARBA" id="ARBA00022989"/>
    </source>
</evidence>
<keyword evidence="6 11" id="KW-1133">Transmembrane helix</keyword>
<feature type="transmembrane region" description="Helical" evidence="11">
    <location>
        <begin position="249"/>
        <end position="268"/>
    </location>
</feature>
<feature type="region of interest" description="Disordered" evidence="10">
    <location>
        <begin position="214"/>
        <end position="241"/>
    </location>
</feature>
<evidence type="ECO:0000259" key="13">
    <source>
        <dbReference type="Pfam" id="PF11721"/>
    </source>
</evidence>
<keyword evidence="15" id="KW-1185">Reference proteome</keyword>
<evidence type="ECO:0000256" key="11">
    <source>
        <dbReference type="SAM" id="Phobius"/>
    </source>
</evidence>
<dbReference type="AlphaFoldDB" id="A0A834XP15"/>
<feature type="signal peptide" evidence="12">
    <location>
        <begin position="1"/>
        <end position="28"/>
    </location>
</feature>
<dbReference type="OrthoDB" id="10013439at2759"/>
<keyword evidence="5" id="KW-0256">Endoplasmic reticulum</keyword>
<dbReference type="GO" id="GO:0030246">
    <property type="term" value="F:carbohydrate binding"/>
    <property type="evidence" value="ECO:0007669"/>
    <property type="project" value="InterPro"/>
</dbReference>
<feature type="chain" id="PRO_5032690705" description="Malectin domain-containing protein" evidence="12">
    <location>
        <begin position="29"/>
        <end position="270"/>
    </location>
</feature>
<evidence type="ECO:0000256" key="8">
    <source>
        <dbReference type="ARBA" id="ARBA00023180"/>
    </source>
</evidence>
<protein>
    <recommendedName>
        <fullName evidence="13">Malectin domain-containing protein</fullName>
    </recommendedName>
</protein>
<feature type="compositionally biased region" description="Acidic residues" evidence="10">
    <location>
        <begin position="214"/>
        <end position="225"/>
    </location>
</feature>
<organism evidence="14 15">
    <name type="scientific">Aphidius gifuensis</name>
    <name type="common">Parasitoid wasp</name>
    <dbReference type="NCBI Taxonomy" id="684658"/>
    <lineage>
        <taxon>Eukaryota</taxon>
        <taxon>Metazoa</taxon>
        <taxon>Ecdysozoa</taxon>
        <taxon>Arthropoda</taxon>
        <taxon>Hexapoda</taxon>
        <taxon>Insecta</taxon>
        <taxon>Pterygota</taxon>
        <taxon>Neoptera</taxon>
        <taxon>Endopterygota</taxon>
        <taxon>Hymenoptera</taxon>
        <taxon>Apocrita</taxon>
        <taxon>Ichneumonoidea</taxon>
        <taxon>Braconidae</taxon>
        <taxon>Aphidiinae</taxon>
        <taxon>Aphidius</taxon>
    </lineage>
</organism>
<keyword evidence="4 12" id="KW-0732">Signal</keyword>
<evidence type="ECO:0000256" key="9">
    <source>
        <dbReference type="ARBA" id="ARBA00023277"/>
    </source>
</evidence>
<keyword evidence="3 11" id="KW-0812">Transmembrane</keyword>
<evidence type="ECO:0000313" key="14">
    <source>
        <dbReference type="EMBL" id="KAF7988750.1"/>
    </source>
</evidence>
<dbReference type="Gene3D" id="2.60.120.430">
    <property type="entry name" value="Galactose-binding lectin"/>
    <property type="match status" value="1"/>
</dbReference>
<evidence type="ECO:0000313" key="15">
    <source>
        <dbReference type="Proteomes" id="UP000639338"/>
    </source>
</evidence>
<evidence type="ECO:0000256" key="10">
    <source>
        <dbReference type="SAM" id="MobiDB-lite"/>
    </source>
</evidence>
<comment type="caution">
    <text evidence="14">The sequence shown here is derived from an EMBL/GenBank/DDBJ whole genome shotgun (WGS) entry which is preliminary data.</text>
</comment>
<dbReference type="InterPro" id="IPR021720">
    <property type="entry name" value="Malectin_dom"/>
</dbReference>
<dbReference type="InterPro" id="IPR039155">
    <property type="entry name" value="MLEC"/>
</dbReference>
<gene>
    <name evidence="14" type="ORF">HCN44_007060</name>
</gene>
<reference evidence="14 15" key="1">
    <citation type="submission" date="2020-08" db="EMBL/GenBank/DDBJ databases">
        <title>Aphidius gifuensis genome sequencing and assembly.</title>
        <authorList>
            <person name="Du Z."/>
        </authorList>
    </citation>
    <scope>NUCLEOTIDE SEQUENCE [LARGE SCALE GENOMIC DNA]</scope>
    <source>
        <strain evidence="14">YNYX2018</strain>
        <tissue evidence="14">Adults</tissue>
    </source>
</reference>
<comment type="subcellular location">
    <subcellularLocation>
        <location evidence="1">Endoplasmic reticulum membrane</location>
        <topology evidence="1">Single-pass type I membrane protein</topology>
    </subcellularLocation>
</comment>
<evidence type="ECO:0000256" key="4">
    <source>
        <dbReference type="ARBA" id="ARBA00022729"/>
    </source>
</evidence>
<dbReference type="PANTHER" id="PTHR13460">
    <property type="match status" value="1"/>
</dbReference>
<evidence type="ECO:0000256" key="3">
    <source>
        <dbReference type="ARBA" id="ARBA00022692"/>
    </source>
</evidence>
<evidence type="ECO:0000256" key="5">
    <source>
        <dbReference type="ARBA" id="ARBA00022824"/>
    </source>
</evidence>
<proteinExistence type="inferred from homology"/>
<dbReference type="EMBL" id="JACMRX010000005">
    <property type="protein sequence ID" value="KAF7988750.1"/>
    <property type="molecule type" value="Genomic_DNA"/>
</dbReference>
<evidence type="ECO:0000256" key="2">
    <source>
        <dbReference type="ARBA" id="ARBA00009141"/>
    </source>
</evidence>
<keyword evidence="9" id="KW-0119">Carbohydrate metabolism</keyword>
<evidence type="ECO:0000256" key="1">
    <source>
        <dbReference type="ARBA" id="ARBA00004115"/>
    </source>
</evidence>
<dbReference type="PANTHER" id="PTHR13460:SF0">
    <property type="entry name" value="MALECTIN"/>
    <property type="match status" value="1"/>
</dbReference>
<evidence type="ECO:0000256" key="7">
    <source>
        <dbReference type="ARBA" id="ARBA00023136"/>
    </source>
</evidence>
<keyword evidence="8" id="KW-0325">Glycoprotein</keyword>
<feature type="domain" description="Malectin" evidence="13">
    <location>
        <begin position="31"/>
        <end position="193"/>
    </location>
</feature>
<evidence type="ECO:0000256" key="12">
    <source>
        <dbReference type="SAM" id="SignalP"/>
    </source>
</evidence>